<organism evidence="9 10">
    <name type="scientific">Ascobolus immersus RN42</name>
    <dbReference type="NCBI Taxonomy" id="1160509"/>
    <lineage>
        <taxon>Eukaryota</taxon>
        <taxon>Fungi</taxon>
        <taxon>Dikarya</taxon>
        <taxon>Ascomycota</taxon>
        <taxon>Pezizomycotina</taxon>
        <taxon>Pezizomycetes</taxon>
        <taxon>Pezizales</taxon>
        <taxon>Ascobolaceae</taxon>
        <taxon>Ascobolus</taxon>
    </lineage>
</organism>
<accession>A0A3N4ITI4</accession>
<dbReference type="InterPro" id="IPR016159">
    <property type="entry name" value="Cullin_repeat-like_dom_sf"/>
</dbReference>
<feature type="region of interest" description="Disordered" evidence="7">
    <location>
        <begin position="1"/>
        <end position="48"/>
    </location>
</feature>
<dbReference type="EMBL" id="ML119645">
    <property type="protein sequence ID" value="RPA88038.1"/>
    <property type="molecule type" value="Genomic_DNA"/>
</dbReference>
<dbReference type="Proteomes" id="UP000275078">
    <property type="component" value="Unassembled WGS sequence"/>
</dbReference>
<comment type="subcellular location">
    <subcellularLocation>
        <location evidence="1">Cytoplasmic vesicle</location>
        <location evidence="1">Secretory vesicle</location>
    </subcellularLocation>
</comment>
<proteinExistence type="inferred from homology"/>
<dbReference type="GO" id="GO:0015031">
    <property type="term" value="P:protein transport"/>
    <property type="evidence" value="ECO:0007669"/>
    <property type="project" value="UniProtKB-KW"/>
</dbReference>
<dbReference type="InterPro" id="IPR042561">
    <property type="entry name" value="Exo84_C_1"/>
</dbReference>
<dbReference type="Pfam" id="PF25345">
    <property type="entry name" value="PH_EXO84"/>
    <property type="match status" value="1"/>
</dbReference>
<gene>
    <name evidence="9" type="ORF">BJ508DRAFT_409952</name>
</gene>
<evidence type="ECO:0000256" key="7">
    <source>
        <dbReference type="SAM" id="MobiDB-lite"/>
    </source>
</evidence>
<evidence type="ECO:0000256" key="3">
    <source>
        <dbReference type="ARBA" id="ARBA00021269"/>
    </source>
</evidence>
<dbReference type="InterPro" id="IPR033961">
    <property type="entry name" value="Exo84"/>
</dbReference>
<keyword evidence="10" id="KW-1185">Reference proteome</keyword>
<evidence type="ECO:0000256" key="2">
    <source>
        <dbReference type="ARBA" id="ARBA00007210"/>
    </source>
</evidence>
<evidence type="ECO:0000256" key="5">
    <source>
        <dbReference type="ARBA" id="ARBA00022483"/>
    </source>
</evidence>
<dbReference type="SUPFAM" id="SSF74788">
    <property type="entry name" value="Cullin repeat-like"/>
    <property type="match status" value="1"/>
</dbReference>
<dbReference type="GO" id="GO:0006887">
    <property type="term" value="P:exocytosis"/>
    <property type="evidence" value="ECO:0007669"/>
    <property type="project" value="UniProtKB-KW"/>
</dbReference>
<keyword evidence="6" id="KW-0653">Protein transport</keyword>
<dbReference type="Gene3D" id="2.30.29.30">
    <property type="entry name" value="Pleckstrin-homology domain (PH domain)/Phosphotyrosine-binding domain (PTB)"/>
    <property type="match status" value="1"/>
</dbReference>
<name>A0A3N4ITI4_ASCIM</name>
<dbReference type="OrthoDB" id="642193at2759"/>
<dbReference type="GO" id="GO:0000145">
    <property type="term" value="C:exocyst"/>
    <property type="evidence" value="ECO:0007669"/>
    <property type="project" value="InterPro"/>
</dbReference>
<evidence type="ECO:0000256" key="4">
    <source>
        <dbReference type="ARBA" id="ARBA00022448"/>
    </source>
</evidence>
<evidence type="ECO:0000313" key="10">
    <source>
        <dbReference type="Proteomes" id="UP000275078"/>
    </source>
</evidence>
<dbReference type="InterPro" id="IPR042560">
    <property type="entry name" value="Exo84_C_2"/>
</dbReference>
<reference evidence="9 10" key="1">
    <citation type="journal article" date="2018" name="Nat. Ecol. Evol.">
        <title>Pezizomycetes genomes reveal the molecular basis of ectomycorrhizal truffle lifestyle.</title>
        <authorList>
            <person name="Murat C."/>
            <person name="Payen T."/>
            <person name="Noel B."/>
            <person name="Kuo A."/>
            <person name="Morin E."/>
            <person name="Chen J."/>
            <person name="Kohler A."/>
            <person name="Krizsan K."/>
            <person name="Balestrini R."/>
            <person name="Da Silva C."/>
            <person name="Montanini B."/>
            <person name="Hainaut M."/>
            <person name="Levati E."/>
            <person name="Barry K.W."/>
            <person name="Belfiori B."/>
            <person name="Cichocki N."/>
            <person name="Clum A."/>
            <person name="Dockter R.B."/>
            <person name="Fauchery L."/>
            <person name="Guy J."/>
            <person name="Iotti M."/>
            <person name="Le Tacon F."/>
            <person name="Lindquist E.A."/>
            <person name="Lipzen A."/>
            <person name="Malagnac F."/>
            <person name="Mello A."/>
            <person name="Molinier V."/>
            <person name="Miyauchi S."/>
            <person name="Poulain J."/>
            <person name="Riccioni C."/>
            <person name="Rubini A."/>
            <person name="Sitrit Y."/>
            <person name="Splivallo R."/>
            <person name="Traeger S."/>
            <person name="Wang M."/>
            <person name="Zifcakova L."/>
            <person name="Wipf D."/>
            <person name="Zambonelli A."/>
            <person name="Paolocci F."/>
            <person name="Nowrousian M."/>
            <person name="Ottonello S."/>
            <person name="Baldrian P."/>
            <person name="Spatafora J.W."/>
            <person name="Henrissat B."/>
            <person name="Nagy L.G."/>
            <person name="Aury J.M."/>
            <person name="Wincker P."/>
            <person name="Grigoriev I.V."/>
            <person name="Bonfante P."/>
            <person name="Martin F.M."/>
        </authorList>
    </citation>
    <scope>NUCLEOTIDE SEQUENCE [LARGE SCALE GENOMIC DNA]</scope>
    <source>
        <strain evidence="9 10">RN42</strain>
    </source>
</reference>
<dbReference type="STRING" id="1160509.A0A3N4ITI4"/>
<sequence>MSKSLRRKKGTPAGTRPVIGAPTQIPMPPMPGARLNAPGATPQIRSQDRDKVAEMFKKRMSTRFFVPGEIAMPDMPDMGGDMGPMGGMGGMGMMGMGGDPMGFPNPALQGGSPERPRPRPQGNRAPARQLIMPGLLEEPPHVMPVVDNDVFEQPDFNPEYFLKKKRADPSANARPRDDLPDLKLVAERCWPLSEIEMVDLSPTASEHENASRRGREAVSNAINVRVGKESFVYRNDEADVKVKLLLAFKKTKEDLRKALRAEAVDKHRLKDSLTYFTSRDPALLEQGELLQTLSNNLRDQPGLILHVDGKPRNLRWVEDQMDELDESIAHRDFDEAVRNIEKLRGVAKNLKGNILAAELINLKLDERASRLAGIITEDLMENPNQKSRVRKFVGWLTRLDFEDRAREAYLEARSGVIKKRTRQVLFEGSTQTYISSLTLIQFTLIRNTIELFCACFEHRFTSSLIRWAKGHISQFAELLDRQLAGCSEEEKRKTKDVVQSYASLLVGVGVDFFKEKDFWKGLESFREEVKEAAPVGLGVKA</sequence>
<dbReference type="AlphaFoldDB" id="A0A3N4ITI4"/>
<dbReference type="InterPro" id="IPR032403">
    <property type="entry name" value="Exo84_C"/>
</dbReference>
<comment type="similarity">
    <text evidence="2">Belongs to the EXO84 family.</text>
</comment>
<protein>
    <recommendedName>
        <fullName evidence="3">Exocyst complex component EXO84</fullName>
    </recommendedName>
</protein>
<evidence type="ECO:0000259" key="8">
    <source>
        <dbReference type="Pfam" id="PF16528"/>
    </source>
</evidence>
<dbReference type="InterPro" id="IPR011993">
    <property type="entry name" value="PH-like_dom_sf"/>
</dbReference>
<dbReference type="GO" id="GO:0006893">
    <property type="term" value="P:Golgi to plasma membrane transport"/>
    <property type="evidence" value="ECO:0007669"/>
    <property type="project" value="TreeGrafter"/>
</dbReference>
<feature type="region of interest" description="Disordered" evidence="7">
    <location>
        <begin position="97"/>
        <end position="125"/>
    </location>
</feature>
<evidence type="ECO:0000256" key="1">
    <source>
        <dbReference type="ARBA" id="ARBA00004398"/>
    </source>
</evidence>
<dbReference type="Gene3D" id="1.20.58.1210">
    <property type="entry name" value="Exo84p, N-terminal helical domain"/>
    <property type="match status" value="1"/>
</dbReference>
<dbReference type="Pfam" id="PF16528">
    <property type="entry name" value="Exo84_C"/>
    <property type="match status" value="1"/>
</dbReference>
<dbReference type="PANTHER" id="PTHR21426:SF12">
    <property type="entry name" value="EXOCYST COMPLEX COMPONENT 8"/>
    <property type="match status" value="1"/>
</dbReference>
<evidence type="ECO:0000256" key="6">
    <source>
        <dbReference type="ARBA" id="ARBA00022927"/>
    </source>
</evidence>
<keyword evidence="5" id="KW-0268">Exocytosis</keyword>
<dbReference type="PANTHER" id="PTHR21426">
    <property type="entry name" value="EXOCYST COMPLEX COMPONENT 8"/>
    <property type="match status" value="1"/>
</dbReference>
<feature type="domain" description="Exocyst component Exo84 C-terminal" evidence="8">
    <location>
        <begin position="315"/>
        <end position="512"/>
    </location>
</feature>
<dbReference type="GO" id="GO:0030133">
    <property type="term" value="C:transport vesicle"/>
    <property type="evidence" value="ECO:0007669"/>
    <property type="project" value="UniProtKB-SubCell"/>
</dbReference>
<feature type="compositionally biased region" description="Basic residues" evidence="7">
    <location>
        <begin position="1"/>
        <end position="10"/>
    </location>
</feature>
<dbReference type="Gene3D" id="1.20.58.1220">
    <property type="entry name" value="Exo84p, C-terminal helical domain"/>
    <property type="match status" value="1"/>
</dbReference>
<keyword evidence="4" id="KW-0813">Transport</keyword>
<evidence type="ECO:0000313" key="9">
    <source>
        <dbReference type="EMBL" id="RPA88038.1"/>
    </source>
</evidence>